<organism evidence="1 2">
    <name type="scientific">Cordylochernes scorpioides</name>
    <dbReference type="NCBI Taxonomy" id="51811"/>
    <lineage>
        <taxon>Eukaryota</taxon>
        <taxon>Metazoa</taxon>
        <taxon>Ecdysozoa</taxon>
        <taxon>Arthropoda</taxon>
        <taxon>Chelicerata</taxon>
        <taxon>Arachnida</taxon>
        <taxon>Pseudoscorpiones</taxon>
        <taxon>Cheliferoidea</taxon>
        <taxon>Chernetidae</taxon>
        <taxon>Cordylochernes</taxon>
    </lineage>
</organism>
<dbReference type="InterPro" id="IPR005312">
    <property type="entry name" value="DUF1759"/>
</dbReference>
<evidence type="ECO:0000313" key="2">
    <source>
        <dbReference type="Proteomes" id="UP001235939"/>
    </source>
</evidence>
<proteinExistence type="predicted"/>
<evidence type="ECO:0000313" key="1">
    <source>
        <dbReference type="EMBL" id="UYV81465.1"/>
    </source>
</evidence>
<gene>
    <name evidence="1" type="ORF">LAZ67_20001264</name>
</gene>
<name>A0ABY6LPN3_9ARAC</name>
<reference evidence="1 2" key="1">
    <citation type="submission" date="2022-01" db="EMBL/GenBank/DDBJ databases">
        <title>A chromosomal length assembly of Cordylochernes scorpioides.</title>
        <authorList>
            <person name="Zeh D."/>
            <person name="Zeh J."/>
        </authorList>
    </citation>
    <scope>NUCLEOTIDE SEQUENCE [LARGE SCALE GENOMIC DNA]</scope>
    <source>
        <strain evidence="1">IN4F17</strain>
        <tissue evidence="1">Whole Body</tissue>
    </source>
</reference>
<sequence length="236" mass="26851">MASVSSGWDGGRSSKPFIRIQACRKWIKFQYLIQSMRVKSYPLTEANYPKVIEALRDRIGDKVILIEVYVRLLLKLLINNVRKKMLSLESLYDQVESHKMSLDSLGVNLQQYSSFLYPLVKSSLPEELLRIWKRSALAGYEREETELTPSVRPEANLYAGFCAKRSLRVNKGLPTLSRIWGIITVTYGKKKKRKCRKEGSLVCILSGEPLNTILLKMTFNAGPSVSRGIKGDARMC</sequence>
<accession>A0ABY6LPN3</accession>
<dbReference type="EMBL" id="CP092882">
    <property type="protein sequence ID" value="UYV81465.1"/>
    <property type="molecule type" value="Genomic_DNA"/>
</dbReference>
<dbReference type="Pfam" id="PF03564">
    <property type="entry name" value="DUF1759"/>
    <property type="match status" value="1"/>
</dbReference>
<protein>
    <submittedName>
        <fullName evidence="1">Uncharacterized protein</fullName>
    </submittedName>
</protein>
<keyword evidence="2" id="KW-1185">Reference proteome</keyword>
<dbReference type="Proteomes" id="UP001235939">
    <property type="component" value="Chromosome 20"/>
</dbReference>